<dbReference type="InterPro" id="IPR036767">
    <property type="entry name" value="ApaG_sf"/>
</dbReference>
<dbReference type="InterPro" id="IPR007474">
    <property type="entry name" value="ApaG_domain"/>
</dbReference>
<keyword evidence="3" id="KW-1185">Reference proteome</keyword>
<dbReference type="PROSITE" id="PS51087">
    <property type="entry name" value="APAG"/>
    <property type="match status" value="1"/>
</dbReference>
<feature type="domain" description="ApaG" evidence="1">
    <location>
        <begin position="1"/>
        <end position="120"/>
    </location>
</feature>
<dbReference type="Gene3D" id="2.60.40.1470">
    <property type="entry name" value="ApaG domain"/>
    <property type="match status" value="1"/>
</dbReference>
<dbReference type="AlphaFoldDB" id="A0A4R6Y8E0"/>
<gene>
    <name evidence="2" type="ORF">DFR44_10813</name>
</gene>
<dbReference type="RefSeq" id="WP_133619658.1">
    <property type="nucleotide sequence ID" value="NZ_SNZE01000008.1"/>
</dbReference>
<dbReference type="PANTHER" id="PTHR47191">
    <property type="entry name" value="OS05G0170800 PROTEIN"/>
    <property type="match status" value="1"/>
</dbReference>
<dbReference type="EMBL" id="SNZE01000008">
    <property type="protein sequence ID" value="TDR31631.1"/>
    <property type="molecule type" value="Genomic_DNA"/>
</dbReference>
<dbReference type="PANTHER" id="PTHR47191:SF2">
    <property type="entry name" value="OS05G0170800 PROTEIN"/>
    <property type="match status" value="1"/>
</dbReference>
<name>A0A4R6Y8E0_9BURK</name>
<comment type="caution">
    <text evidence="2">The sequence shown here is derived from an EMBL/GenBank/DDBJ whole genome shotgun (WGS) entry which is preliminary data.</text>
</comment>
<dbReference type="Pfam" id="PF04379">
    <property type="entry name" value="DUF525"/>
    <property type="match status" value="1"/>
</dbReference>
<proteinExistence type="predicted"/>
<accession>A0A4R6Y8E0</accession>
<evidence type="ECO:0000313" key="2">
    <source>
        <dbReference type="EMBL" id="TDR31631.1"/>
    </source>
</evidence>
<evidence type="ECO:0000313" key="3">
    <source>
        <dbReference type="Proteomes" id="UP000294480"/>
    </source>
</evidence>
<dbReference type="NCBIfam" id="NF003967">
    <property type="entry name" value="PRK05461.1"/>
    <property type="match status" value="1"/>
</dbReference>
<sequence>MLKIKVDTAFWSKQSDVSNDVYVFVYTIQITNKGDRPVQLLSRHWIITDGFGVTREVRGDGVVGLQPLIAVNETFEYSSTCPLSTPFGTMHGEYYGVDEAGVPFIVDIPVFRLLAPHIVH</sequence>
<reference evidence="2 3" key="1">
    <citation type="submission" date="2019-03" db="EMBL/GenBank/DDBJ databases">
        <title>Genomic Encyclopedia of Type Strains, Phase IV (KMG-IV): sequencing the most valuable type-strain genomes for metagenomic binning, comparative biology and taxonomic classification.</title>
        <authorList>
            <person name="Goeker M."/>
        </authorList>
    </citation>
    <scope>NUCLEOTIDE SEQUENCE [LARGE SCALE GENOMIC DNA]</scope>
    <source>
        <strain evidence="2 3">DSM 102852</strain>
    </source>
</reference>
<organism evidence="2 3">
    <name type="scientific">Hydromonas duriensis</name>
    <dbReference type="NCBI Taxonomy" id="1527608"/>
    <lineage>
        <taxon>Bacteria</taxon>
        <taxon>Pseudomonadati</taxon>
        <taxon>Pseudomonadota</taxon>
        <taxon>Betaproteobacteria</taxon>
        <taxon>Burkholderiales</taxon>
        <taxon>Burkholderiaceae</taxon>
        <taxon>Hydromonas</taxon>
    </lineage>
</organism>
<dbReference type="InterPro" id="IPR050718">
    <property type="entry name" value="ApaG-like"/>
</dbReference>
<evidence type="ECO:0000259" key="1">
    <source>
        <dbReference type="PROSITE" id="PS51087"/>
    </source>
</evidence>
<dbReference type="SUPFAM" id="SSF110069">
    <property type="entry name" value="ApaG-like"/>
    <property type="match status" value="1"/>
</dbReference>
<dbReference type="OrthoDB" id="9795226at2"/>
<protein>
    <submittedName>
        <fullName evidence="2">Uncharacterized protein affecting Mg2+/Co2+ transport</fullName>
    </submittedName>
</protein>
<dbReference type="Proteomes" id="UP000294480">
    <property type="component" value="Unassembled WGS sequence"/>
</dbReference>